<evidence type="ECO:0000313" key="6">
    <source>
        <dbReference type="Proteomes" id="UP000678347"/>
    </source>
</evidence>
<dbReference type="InterPro" id="IPR003960">
    <property type="entry name" value="ATPase_AAA_CS"/>
</dbReference>
<dbReference type="Gene3D" id="1.10.8.60">
    <property type="match status" value="1"/>
</dbReference>
<dbReference type="PANTHER" id="PTHR23076">
    <property type="entry name" value="METALLOPROTEASE M41 FTSH"/>
    <property type="match status" value="1"/>
</dbReference>
<keyword evidence="3" id="KW-0812">Transmembrane</keyword>
<keyword evidence="6" id="KW-1185">Reference proteome</keyword>
<evidence type="ECO:0000256" key="3">
    <source>
        <dbReference type="SAM" id="Phobius"/>
    </source>
</evidence>
<dbReference type="SMART" id="SM00382">
    <property type="entry name" value="AAA"/>
    <property type="match status" value="1"/>
</dbReference>
<keyword evidence="3" id="KW-0472">Membrane</keyword>
<organism evidence="5 6">
    <name type="scientific">'Santalum album' aster yellows phytoplasma</name>
    <dbReference type="NCBI Taxonomy" id="2831467"/>
    <lineage>
        <taxon>Bacteria</taxon>
        <taxon>Bacillati</taxon>
        <taxon>Mycoplasmatota</taxon>
        <taxon>Mollicutes</taxon>
        <taxon>Acholeplasmatales</taxon>
        <taxon>Acholeplasmataceae</taxon>
        <taxon>Candidatus Phytoplasma</taxon>
        <taxon>16SrI (Aster yellows group)</taxon>
    </lineage>
</organism>
<feature type="coiled-coil region" evidence="2">
    <location>
        <begin position="413"/>
        <end position="440"/>
    </location>
</feature>
<evidence type="ECO:0000256" key="1">
    <source>
        <dbReference type="RuleBase" id="RU003651"/>
    </source>
</evidence>
<evidence type="ECO:0000259" key="4">
    <source>
        <dbReference type="SMART" id="SM00382"/>
    </source>
</evidence>
<reference evidence="5" key="1">
    <citation type="submission" date="2021-04" db="EMBL/GenBank/DDBJ databases">
        <title>Sandalwood Spike Disease Phytoplasma.</title>
        <authorList>
            <person name="Tiwarekar B."/>
            <person name="Kirdat K."/>
            <person name="Sundarraj R."/>
            <person name="Yadav A."/>
        </authorList>
    </citation>
    <scope>NUCLEOTIDE SEQUENCE [LARGE SCALE GENOMIC DNA]</scope>
    <source>
        <strain evidence="5">SW86</strain>
    </source>
</reference>
<dbReference type="PANTHER" id="PTHR23076:SF97">
    <property type="entry name" value="ATP-DEPENDENT ZINC METALLOPROTEASE YME1L1"/>
    <property type="match status" value="1"/>
</dbReference>
<feature type="domain" description="AAA+ ATPase" evidence="4">
    <location>
        <begin position="493"/>
        <end position="635"/>
    </location>
</feature>
<keyword evidence="1" id="KW-0547">Nucleotide-binding</keyword>
<keyword evidence="1" id="KW-0067">ATP-binding</keyword>
<evidence type="ECO:0000256" key="2">
    <source>
        <dbReference type="SAM" id="Coils"/>
    </source>
</evidence>
<comment type="caution">
    <text evidence="5">The sequence shown here is derived from an EMBL/GenBank/DDBJ whole genome shotgun (WGS) entry which is preliminary data.</text>
</comment>
<comment type="similarity">
    <text evidence="1">Belongs to the AAA ATPase family.</text>
</comment>
<dbReference type="InterPro" id="IPR027417">
    <property type="entry name" value="P-loop_NTPase"/>
</dbReference>
<dbReference type="InterPro" id="IPR003959">
    <property type="entry name" value="ATPase_AAA_core"/>
</dbReference>
<keyword evidence="2" id="KW-0175">Coiled coil</keyword>
<sequence>MNNLDKNFENYFKLSKLSKICFLIFLGFLVLGSNYNTAKADKEQLEAILGEWQEIYNKKNSNMIEAIKKENNIILKIKKQALMVDNNKKLLSRALNTNGIINWKHTDTYDITYDNKGNVLSKRKFLQGHTEKNPNINWHHNDTYDITYDTNGNQIAKRHYKLESKQDNKVVDWQHRYTWDKNDLKKALQNRFIDSLNKKIHSEKNPIIDQNTNTNPNDNNTTKSNLFPLQNEVKKLDQILKDLDSLNLKLLDFNRHSYDLQKRFEQISEQFVLNVQNKDTNLSLYNQYSNLKQDITVFLEQNFYLLETKITNLNKEKIGSLDKLVQRIFIKQEEIQTNYQNKYSQLSQEDKNNLQNRWNLETINKELDFKALLKHLFKFDNKIQIKKKYNEQIQTTNTTLSQTDENKIKLLEQVFLKDNLATLHKEMKNLNNELNSIITDSIPLYFKDFISLQDDTKEFLSNVKGAKETKKELKELFHFFKNPRQYQDMGIKVPKGYLFYGPPGTGKTFLTKELSKEAGVKFLYRSGSEFQKDQYVGTGVNEVMELFQEAKESNQPCIIFIDEIDAVGAKRSNNDEVYNKTLNQLLTELVGFNSKDRDPSKPIVVIGATNRPDILDKALLRPERLERKLKLDLPKTEEIEEFLDFFVKDQELHNDIKDQNGKLKPQILKDLSQKCYDNKFSPAQLKALVSESALAAMRQNHSYLTADNLEQGFQRVLQDANKNQLLPTKTNPAFNLSLLIKVSCALVAFTIVMFVLIYYFKKYLKNKRLRGFL</sequence>
<dbReference type="InterPro" id="IPR003593">
    <property type="entry name" value="AAA+_ATPase"/>
</dbReference>
<dbReference type="Proteomes" id="UP000678347">
    <property type="component" value="Unassembled WGS sequence"/>
</dbReference>
<gene>
    <name evidence="5" type="ORF">KE631_00600</name>
</gene>
<name>A0ABS5LKE4_9MOLU</name>
<feature type="transmembrane region" description="Helical" evidence="3">
    <location>
        <begin position="738"/>
        <end position="760"/>
    </location>
</feature>
<dbReference type="Pfam" id="PF00004">
    <property type="entry name" value="AAA"/>
    <property type="match status" value="1"/>
</dbReference>
<proteinExistence type="inferred from homology"/>
<protein>
    <submittedName>
        <fullName evidence="5">AAA family ATPase</fullName>
    </submittedName>
</protein>
<dbReference type="EMBL" id="JAGVSK010000001">
    <property type="protein sequence ID" value="MBS2993858.1"/>
    <property type="molecule type" value="Genomic_DNA"/>
</dbReference>
<dbReference type="PROSITE" id="PS00674">
    <property type="entry name" value="AAA"/>
    <property type="match status" value="1"/>
</dbReference>
<keyword evidence="3" id="KW-1133">Transmembrane helix</keyword>
<dbReference type="Gene3D" id="3.40.50.300">
    <property type="entry name" value="P-loop containing nucleotide triphosphate hydrolases"/>
    <property type="match status" value="1"/>
</dbReference>
<dbReference type="SUPFAM" id="SSF52540">
    <property type="entry name" value="P-loop containing nucleoside triphosphate hydrolases"/>
    <property type="match status" value="1"/>
</dbReference>
<dbReference type="RefSeq" id="WP_212508950.1">
    <property type="nucleotide sequence ID" value="NZ_JAGVSK010000001.1"/>
</dbReference>
<accession>A0ABS5LKE4</accession>
<evidence type="ECO:0000313" key="5">
    <source>
        <dbReference type="EMBL" id="MBS2993858.1"/>
    </source>
</evidence>